<dbReference type="Proteomes" id="UP000092565">
    <property type="component" value="Chromosome"/>
</dbReference>
<proteinExistence type="predicted"/>
<dbReference type="AlphaFoldDB" id="A0A1B0ZVC3"/>
<organism evidence="2 4">
    <name type="scientific">Phaeobacter gallaeciensis</name>
    <dbReference type="NCBI Taxonomy" id="60890"/>
    <lineage>
        <taxon>Bacteria</taxon>
        <taxon>Pseudomonadati</taxon>
        <taxon>Pseudomonadota</taxon>
        <taxon>Alphaproteobacteria</taxon>
        <taxon>Rhodobacterales</taxon>
        <taxon>Roseobacteraceae</taxon>
        <taxon>Phaeobacter</taxon>
    </lineage>
</organism>
<keyword evidence="4" id="KW-1185">Reference proteome</keyword>
<evidence type="ECO:0000313" key="3">
    <source>
        <dbReference type="EMBL" id="MDE4166454.1"/>
    </source>
</evidence>
<feature type="domain" description="H-type lectin" evidence="1">
    <location>
        <begin position="39"/>
        <end position="104"/>
    </location>
</feature>
<evidence type="ECO:0000313" key="2">
    <source>
        <dbReference type="EMBL" id="ANP38177.1"/>
    </source>
</evidence>
<evidence type="ECO:0000259" key="1">
    <source>
        <dbReference type="Pfam" id="PF09458"/>
    </source>
</evidence>
<dbReference type="OrthoDB" id="7658568at2"/>
<dbReference type="GO" id="GO:0098636">
    <property type="term" value="C:protein complex involved in cell adhesion"/>
    <property type="evidence" value="ECO:0007669"/>
    <property type="project" value="TreeGrafter"/>
</dbReference>
<reference evidence="2 4" key="1">
    <citation type="submission" date="2016-04" db="EMBL/GenBank/DDBJ databases">
        <authorList>
            <person name="Evans L.H."/>
            <person name="Alamgir A."/>
            <person name="Owens N."/>
            <person name="Weber N.D."/>
            <person name="Virtaneva K."/>
            <person name="Barbian K."/>
            <person name="Babar A."/>
            <person name="Rosenke K."/>
        </authorList>
    </citation>
    <scope>NUCLEOTIDE SEQUENCE [LARGE SCALE GENOMIC DNA]</scope>
    <source>
        <strain evidence="2 4">JL2886</strain>
    </source>
</reference>
<gene>
    <name evidence="2" type="ORF">JL2886_03298</name>
    <name evidence="3" type="ORF">PXK24_12180</name>
</gene>
<dbReference type="GO" id="GO:0045335">
    <property type="term" value="C:phagocytic vesicle"/>
    <property type="evidence" value="ECO:0007669"/>
    <property type="project" value="TreeGrafter"/>
</dbReference>
<dbReference type="EMBL" id="JARCJK010000005">
    <property type="protein sequence ID" value="MDE4166454.1"/>
    <property type="molecule type" value="Genomic_DNA"/>
</dbReference>
<dbReference type="RefSeq" id="WP_065272875.1">
    <property type="nucleotide sequence ID" value="NZ_CP015124.1"/>
</dbReference>
<dbReference type="Gene3D" id="2.60.40.2080">
    <property type="match status" value="1"/>
</dbReference>
<evidence type="ECO:0000313" key="5">
    <source>
        <dbReference type="Proteomes" id="UP001218364"/>
    </source>
</evidence>
<dbReference type="GO" id="GO:0046871">
    <property type="term" value="F:N-acetylgalactosamine binding"/>
    <property type="evidence" value="ECO:0007669"/>
    <property type="project" value="TreeGrafter"/>
</dbReference>
<evidence type="ECO:0000313" key="4">
    <source>
        <dbReference type="Proteomes" id="UP000092565"/>
    </source>
</evidence>
<dbReference type="GO" id="GO:0030247">
    <property type="term" value="F:polysaccharide binding"/>
    <property type="evidence" value="ECO:0007669"/>
    <property type="project" value="TreeGrafter"/>
</dbReference>
<dbReference type="GO" id="GO:0009986">
    <property type="term" value="C:cell surface"/>
    <property type="evidence" value="ECO:0007669"/>
    <property type="project" value="TreeGrafter"/>
</dbReference>
<reference evidence="3 5" key="2">
    <citation type="submission" date="2023-02" db="EMBL/GenBank/DDBJ databases">
        <title>Population genomics of bacteria associated with diatom.</title>
        <authorList>
            <person name="Xie J."/>
            <person name="Wang H."/>
        </authorList>
    </citation>
    <scope>NUCLEOTIDE SEQUENCE [LARGE SCALE GENOMIC DNA]</scope>
    <source>
        <strain evidence="3 5">PT47_8</strain>
    </source>
</reference>
<accession>A0A1B0ZVC3</accession>
<dbReference type="InterPro" id="IPR019019">
    <property type="entry name" value="H-type_lectin_domain"/>
</dbReference>
<dbReference type="GO" id="GO:0098609">
    <property type="term" value="P:cell-cell adhesion"/>
    <property type="evidence" value="ECO:0007669"/>
    <property type="project" value="TreeGrafter"/>
</dbReference>
<dbReference type="Proteomes" id="UP001218364">
    <property type="component" value="Unassembled WGS sequence"/>
</dbReference>
<dbReference type="PANTHER" id="PTHR46938">
    <property type="entry name" value="DISCOIDIN-1 SUBUNIT A-RELATED-RELATED"/>
    <property type="match status" value="1"/>
</dbReference>
<dbReference type="EMBL" id="CP015124">
    <property type="protein sequence ID" value="ANP38177.1"/>
    <property type="molecule type" value="Genomic_DNA"/>
</dbReference>
<sequence length="116" mass="13051">MKRLRNPRTGIDQGDLVVFSEFDSGGSMWTGEGARERRKTVRFSEAFARPPAVQVSMSMWDMDTSAAVRAELVAENITATGFDVVFRTWADSRVARVRAAWMAIGDMPFEDDWVVD</sequence>
<dbReference type="Pfam" id="PF09458">
    <property type="entry name" value="H_lectin"/>
    <property type="match status" value="1"/>
</dbReference>
<dbReference type="PATRIC" id="fig|60890.4.peg.3214"/>
<dbReference type="InterPro" id="IPR037221">
    <property type="entry name" value="H-type_lectin_dom_sf"/>
</dbReference>
<dbReference type="InterPro" id="IPR052487">
    <property type="entry name" value="Galactose-binding_lectin"/>
</dbReference>
<dbReference type="GO" id="GO:0070492">
    <property type="term" value="F:oligosaccharide binding"/>
    <property type="evidence" value="ECO:0007669"/>
    <property type="project" value="TreeGrafter"/>
</dbReference>
<name>A0A1B0ZVC3_9RHOB</name>
<protein>
    <submittedName>
        <fullName evidence="3">H-type lectin domain-containing protein</fullName>
    </submittedName>
</protein>
<dbReference type="SUPFAM" id="SSF141086">
    <property type="entry name" value="Agglutinin HPA-like"/>
    <property type="match status" value="1"/>
</dbReference>
<dbReference type="PANTHER" id="PTHR46938:SF1">
    <property type="entry name" value="DISCOIDIN-1 SUBUNIT A-RELATED"/>
    <property type="match status" value="1"/>
</dbReference>